<name>A0AAE6X8J9_9PAST</name>
<dbReference type="AlphaFoldDB" id="A0AAE6X8J9"/>
<sequence>MGFAKNTAKLTACIALGAAVGFGLAEIQTPQWRTTAQFDQPTVQELGNYYALASTYHLVSGEKIDQFDQWLSEKSYGEFKRNLTSPDVIKQFLTEKMQPEQLINAFQFDAKTQQLHLTLSHRETAKPLLDEFIQYANLRSRAALNGELISQWKVLFQQVKTAAETNLGAIQNGSHIAAQDWNGKLTLMKSVQPLDNQLIAYRLVQRPSVPVQPHSPIRNLWMMIGAASGLLLGLFSLSLASFRRNAA</sequence>
<feature type="transmembrane region" description="Helical" evidence="1">
    <location>
        <begin position="220"/>
        <end position="242"/>
    </location>
</feature>
<protein>
    <recommendedName>
        <fullName evidence="5">Lipopolysaccharide biosynthesis protein WzzE</fullName>
    </recommendedName>
</protein>
<keyword evidence="1" id="KW-0472">Membrane</keyword>
<evidence type="ECO:0000313" key="3">
    <source>
        <dbReference type="EMBL" id="QIM65814.1"/>
    </source>
</evidence>
<evidence type="ECO:0000256" key="1">
    <source>
        <dbReference type="SAM" id="Phobius"/>
    </source>
</evidence>
<dbReference type="SUPFAM" id="SSF160355">
    <property type="entry name" value="Bacterial polysaccharide co-polymerase-like"/>
    <property type="match status" value="1"/>
</dbReference>
<evidence type="ECO:0000313" key="4">
    <source>
        <dbReference type="Proteomes" id="UP000502287"/>
    </source>
</evidence>
<accession>A0AAE6X8J9</accession>
<dbReference type="Proteomes" id="UP000502287">
    <property type="component" value="Chromosome"/>
</dbReference>
<dbReference type="Gene3D" id="3.30.1890.10">
    <property type="entry name" value="FepE-like"/>
    <property type="match status" value="1"/>
</dbReference>
<evidence type="ECO:0008006" key="5">
    <source>
        <dbReference type="Google" id="ProtNLM"/>
    </source>
</evidence>
<reference evidence="3 4" key="1">
    <citation type="submission" date="2016-03" db="EMBL/GenBank/DDBJ databases">
        <authorList>
            <person name="Hansen M.J."/>
            <person name="Bojesen A.M."/>
            <person name="Planet P."/>
        </authorList>
    </citation>
    <scope>NUCLEOTIDE SEQUENCE [LARGE SCALE GENOMIC DNA]</scope>
    <source>
        <strain evidence="3 4">HPA 21</strain>
    </source>
</reference>
<organism evidence="3 4">
    <name type="scientific">Frederiksenia canicola</name>
    <dbReference type="NCBI Taxonomy" id="123824"/>
    <lineage>
        <taxon>Bacteria</taxon>
        <taxon>Pseudomonadati</taxon>
        <taxon>Pseudomonadota</taxon>
        <taxon>Gammaproteobacteria</taxon>
        <taxon>Pasteurellales</taxon>
        <taxon>Pasteurellaceae</taxon>
        <taxon>Frederiksenia</taxon>
    </lineage>
</organism>
<keyword evidence="1" id="KW-1133">Transmembrane helix</keyword>
<gene>
    <name evidence="3" type="ORF">A4G17_03520</name>
</gene>
<proteinExistence type="predicted"/>
<feature type="chain" id="PRO_5042093395" description="Lipopolysaccharide biosynthesis protein WzzE" evidence="2">
    <location>
        <begin position="26"/>
        <end position="247"/>
    </location>
</feature>
<dbReference type="KEGG" id="fcl:A4G17_03520"/>
<feature type="signal peptide" evidence="2">
    <location>
        <begin position="1"/>
        <end position="25"/>
    </location>
</feature>
<evidence type="ECO:0000256" key="2">
    <source>
        <dbReference type="SAM" id="SignalP"/>
    </source>
</evidence>
<keyword evidence="1" id="KW-0812">Transmembrane</keyword>
<keyword evidence="2" id="KW-0732">Signal</keyword>
<dbReference type="EMBL" id="CP015029">
    <property type="protein sequence ID" value="QIM65814.1"/>
    <property type="molecule type" value="Genomic_DNA"/>
</dbReference>